<evidence type="ECO:0000313" key="2">
    <source>
        <dbReference type="Proteomes" id="UP001055868"/>
    </source>
</evidence>
<keyword evidence="2" id="KW-1185">Reference proteome</keyword>
<organism evidence="1 2">
    <name type="scientific">Brachybacterium kimchii</name>
    <dbReference type="NCBI Taxonomy" id="2942909"/>
    <lineage>
        <taxon>Bacteria</taxon>
        <taxon>Bacillati</taxon>
        <taxon>Actinomycetota</taxon>
        <taxon>Actinomycetes</taxon>
        <taxon>Micrococcales</taxon>
        <taxon>Dermabacteraceae</taxon>
        <taxon>Brachybacterium</taxon>
    </lineage>
</organism>
<dbReference type="EMBL" id="CP097218">
    <property type="protein sequence ID" value="UQN31549.1"/>
    <property type="molecule type" value="Genomic_DNA"/>
</dbReference>
<sequence length="298" mass="31600">MTSEPGAGATGTRAVTSHRLQLPHGTPAETVLTMIRNVLPDARLEDGGIDIGGGAVLVEDARRPSRWTLRTPRVRDSEPAEGLPDSHGYGRAFADGMPFGDEREALDLAWSLARRLDGAVVTDAHARLEPHPCHVRDLFVTSPNALLAQDLLALVQSVEPAAELVTPPPEADTTGYMLRIPIGDAGDASGIATAGAGAVLLAPSADDPQDEILLRVGPTSRPTALEALPWLEGAVDYEIVHEVLDELDAEIDVPDDATAARWTEIYRRIGLLAGLIVETVGGYIVDLEGFLVDPADLV</sequence>
<protein>
    <submittedName>
        <fullName evidence="1">Uncharacterized protein</fullName>
    </submittedName>
</protein>
<reference evidence="1" key="1">
    <citation type="submission" date="2022-05" db="EMBL/GenBank/DDBJ databases">
        <title>Genomic analysis of Brachybacterium sp. CBA3104.</title>
        <authorList>
            <person name="Roh S.W."/>
            <person name="Kim Y.B."/>
            <person name="Kim Y."/>
        </authorList>
    </citation>
    <scope>NUCLEOTIDE SEQUENCE</scope>
    <source>
        <strain evidence="1">CBA3104</strain>
    </source>
</reference>
<gene>
    <name evidence="1" type="ORF">M4486_09845</name>
</gene>
<dbReference type="Proteomes" id="UP001055868">
    <property type="component" value="Chromosome"/>
</dbReference>
<proteinExistence type="predicted"/>
<name>A0ABY4NDB5_9MICO</name>
<accession>A0ABY4NDB5</accession>
<evidence type="ECO:0000313" key="1">
    <source>
        <dbReference type="EMBL" id="UQN31549.1"/>
    </source>
</evidence>
<dbReference type="RefSeq" id="WP_249480961.1">
    <property type="nucleotide sequence ID" value="NZ_CP097218.1"/>
</dbReference>